<evidence type="ECO:0000313" key="3">
    <source>
        <dbReference type="Proteomes" id="UP001172102"/>
    </source>
</evidence>
<comment type="caution">
    <text evidence="2">The sequence shown here is derived from an EMBL/GenBank/DDBJ whole genome shotgun (WGS) entry which is preliminary data.</text>
</comment>
<feature type="compositionally biased region" description="Low complexity" evidence="1">
    <location>
        <begin position="22"/>
        <end position="33"/>
    </location>
</feature>
<name>A0AA40BDL6_9PEZI</name>
<protein>
    <submittedName>
        <fullName evidence="2">Uncharacterized protein</fullName>
    </submittedName>
</protein>
<evidence type="ECO:0000256" key="1">
    <source>
        <dbReference type="SAM" id="MobiDB-lite"/>
    </source>
</evidence>
<dbReference type="AlphaFoldDB" id="A0AA40BDL6"/>
<dbReference type="EMBL" id="JAUKUA010000001">
    <property type="protein sequence ID" value="KAK0732297.1"/>
    <property type="molecule type" value="Genomic_DNA"/>
</dbReference>
<accession>A0AA40BDL6</accession>
<organism evidence="2 3">
    <name type="scientific">Lasiosphaeris hirsuta</name>
    <dbReference type="NCBI Taxonomy" id="260670"/>
    <lineage>
        <taxon>Eukaryota</taxon>
        <taxon>Fungi</taxon>
        <taxon>Dikarya</taxon>
        <taxon>Ascomycota</taxon>
        <taxon>Pezizomycotina</taxon>
        <taxon>Sordariomycetes</taxon>
        <taxon>Sordariomycetidae</taxon>
        <taxon>Sordariales</taxon>
        <taxon>Lasiosphaeriaceae</taxon>
        <taxon>Lasiosphaeris</taxon>
    </lineage>
</organism>
<gene>
    <name evidence="2" type="ORF">B0H67DRAFT_549890</name>
</gene>
<dbReference type="Proteomes" id="UP001172102">
    <property type="component" value="Unassembled WGS sequence"/>
</dbReference>
<reference evidence="2" key="1">
    <citation type="submission" date="2023-06" db="EMBL/GenBank/DDBJ databases">
        <title>Genome-scale phylogeny and comparative genomics of the fungal order Sordariales.</title>
        <authorList>
            <consortium name="Lawrence Berkeley National Laboratory"/>
            <person name="Hensen N."/>
            <person name="Bonometti L."/>
            <person name="Westerberg I."/>
            <person name="Brannstrom I.O."/>
            <person name="Guillou S."/>
            <person name="Cros-Aarteil S."/>
            <person name="Calhoun S."/>
            <person name="Haridas S."/>
            <person name="Kuo A."/>
            <person name="Mondo S."/>
            <person name="Pangilinan J."/>
            <person name="Riley R."/>
            <person name="Labutti K."/>
            <person name="Andreopoulos B."/>
            <person name="Lipzen A."/>
            <person name="Chen C."/>
            <person name="Yanf M."/>
            <person name="Daum C."/>
            <person name="Ng V."/>
            <person name="Clum A."/>
            <person name="Steindorff A."/>
            <person name="Ohm R."/>
            <person name="Martin F."/>
            <person name="Silar P."/>
            <person name="Natvig D."/>
            <person name="Lalanne C."/>
            <person name="Gautier V."/>
            <person name="Ament-Velasquez S.L."/>
            <person name="Kruys A."/>
            <person name="Hutchinson M.I."/>
            <person name="Powell A.J."/>
            <person name="Barry K."/>
            <person name="Miller A.N."/>
            <person name="Grigoriev I.V."/>
            <person name="Debuchy R."/>
            <person name="Gladieux P."/>
            <person name="Thoren M.H."/>
            <person name="Johannesson H."/>
        </authorList>
    </citation>
    <scope>NUCLEOTIDE SEQUENCE</scope>
    <source>
        <strain evidence="2">SMH4607-1</strain>
    </source>
</reference>
<feature type="region of interest" description="Disordered" evidence="1">
    <location>
        <begin position="1"/>
        <end position="42"/>
    </location>
</feature>
<evidence type="ECO:0000313" key="2">
    <source>
        <dbReference type="EMBL" id="KAK0732297.1"/>
    </source>
</evidence>
<sequence>MSQYLSVRGYGSGSGGRDRSRSPAGPRSRTPSPSRREETRGELRRDVLPEVRVLDQSQAHPFDTDLLPRQSRTFRFAVFVIHFAISLLESHSGRAALIQTGRTVWNNWNRLSRRNLAFREDLRRRPELMDQAVDRFLANIRADPPNIVVSSRLEGEGLVQRLPWVNVQDQFEVKWGAIFRLNKRIIDDAIDAADGGHTEEFQRFLFLMGMATAHELVHAFVGVLTGNETTLTPPPADFPRPGNPVSGADGESGRYFEGALTGFLVEAYRRPDHPLGNHQSGDLLAQALGRNGTIYCHLDRNWMLARLSLNFDANSFPAPVSSWRPTRLTRADTAMQDARRPPYGEDFGDRDVTDWITQVNAMPVVRVGSAELREIMDMVYRPGNIRARA</sequence>
<keyword evidence="3" id="KW-1185">Reference proteome</keyword>
<proteinExistence type="predicted"/>